<comment type="similarity">
    <text evidence="6 7">Belongs to the class I-like SAM-binding methyltransferase superfamily. C5-methyltransferase family.</text>
</comment>
<dbReference type="GO" id="GO:0032259">
    <property type="term" value="P:methylation"/>
    <property type="evidence" value="ECO:0007669"/>
    <property type="project" value="UniProtKB-KW"/>
</dbReference>
<evidence type="ECO:0000313" key="10">
    <source>
        <dbReference type="Proteomes" id="UP000236910"/>
    </source>
</evidence>
<dbReference type="PRINTS" id="PR00105">
    <property type="entry name" value="C5METTRFRASE"/>
</dbReference>
<dbReference type="PANTHER" id="PTHR46098">
    <property type="entry name" value="TRNA (CYTOSINE(38)-C(5))-METHYLTRANSFERASE"/>
    <property type="match status" value="1"/>
</dbReference>
<dbReference type="InterPro" id="IPR029063">
    <property type="entry name" value="SAM-dependent_MTases_sf"/>
</dbReference>
<evidence type="ECO:0000256" key="2">
    <source>
        <dbReference type="ARBA" id="ARBA00022679"/>
    </source>
</evidence>
<reference evidence="9 10" key="1">
    <citation type="submission" date="2018-01" db="EMBL/GenBank/DDBJ databases">
        <title>Metagenomic assembled genomes from two thermal pools in the Uzon Caldera, Kamchatka, Russia.</title>
        <authorList>
            <person name="Wilkins L."/>
            <person name="Ettinger C."/>
        </authorList>
    </citation>
    <scope>NUCLEOTIDE SEQUENCE [LARGE SCALE GENOMIC DNA]</scope>
    <source>
        <strain evidence="9">ARK-10</strain>
    </source>
</reference>
<dbReference type="Gene3D" id="3.40.50.150">
    <property type="entry name" value="Vaccinia Virus protein VP39"/>
    <property type="match status" value="1"/>
</dbReference>
<dbReference type="AlphaFoldDB" id="A0A2J6X6K3"/>
<evidence type="ECO:0000256" key="1">
    <source>
        <dbReference type="ARBA" id="ARBA00022603"/>
    </source>
</evidence>
<name>A0A2J6X6K3_9BACT</name>
<keyword evidence="1 6" id="KW-0489">Methyltransferase</keyword>
<feature type="active site" evidence="6">
    <location>
        <position position="74"/>
    </location>
</feature>
<dbReference type="NCBIfam" id="TIGR00675">
    <property type="entry name" value="dcm"/>
    <property type="match status" value="1"/>
</dbReference>
<comment type="catalytic activity">
    <reaction evidence="5 8">
        <text>a 2'-deoxycytidine in DNA + S-adenosyl-L-methionine = a 5-methyl-2'-deoxycytidine in DNA + S-adenosyl-L-homocysteine + H(+)</text>
        <dbReference type="Rhea" id="RHEA:13681"/>
        <dbReference type="Rhea" id="RHEA-COMP:11369"/>
        <dbReference type="Rhea" id="RHEA-COMP:11370"/>
        <dbReference type="ChEBI" id="CHEBI:15378"/>
        <dbReference type="ChEBI" id="CHEBI:57856"/>
        <dbReference type="ChEBI" id="CHEBI:59789"/>
        <dbReference type="ChEBI" id="CHEBI:85452"/>
        <dbReference type="ChEBI" id="CHEBI:85454"/>
        <dbReference type="EC" id="2.1.1.37"/>
    </reaction>
</comment>
<evidence type="ECO:0000256" key="8">
    <source>
        <dbReference type="RuleBase" id="RU000417"/>
    </source>
</evidence>
<feature type="non-terminal residue" evidence="9">
    <location>
        <position position="181"/>
    </location>
</feature>
<dbReference type="PROSITE" id="PS00094">
    <property type="entry name" value="C5_MTASE_1"/>
    <property type="match status" value="1"/>
</dbReference>
<evidence type="ECO:0000313" key="9">
    <source>
        <dbReference type="EMBL" id="PMP82504.1"/>
    </source>
</evidence>
<dbReference type="InterPro" id="IPR018117">
    <property type="entry name" value="C5_DNA_meth_AS"/>
</dbReference>
<keyword evidence="3 6" id="KW-0949">S-adenosyl-L-methionine</keyword>
<keyword evidence="2 6" id="KW-0808">Transferase</keyword>
<dbReference type="InterPro" id="IPR050750">
    <property type="entry name" value="C5-MTase"/>
</dbReference>
<sequence>MFKIGSLFSGIGGIELGFAQASELFHTVWAIEKDHNACDVLYNFPEICLYENDVNNVAPELLEDIDILTAGFPCQAFSVAGYRKGFDDPRGNVFFRILDFIDVKKPSVLFLENVKNLRGHDKGRTFKIIKSELEKRNYTVYAKVLNTLEYGGLPQNRERIYIIGFSDRNTALKFSFPEKIP</sequence>
<dbReference type="SUPFAM" id="SSF53335">
    <property type="entry name" value="S-adenosyl-L-methionine-dependent methyltransferases"/>
    <property type="match status" value="1"/>
</dbReference>
<evidence type="ECO:0000256" key="3">
    <source>
        <dbReference type="ARBA" id="ARBA00022691"/>
    </source>
</evidence>
<protein>
    <recommendedName>
        <fullName evidence="8">Cytosine-specific methyltransferase</fullName>
        <ecNumber evidence="8">2.1.1.37</ecNumber>
    </recommendedName>
</protein>
<dbReference type="PANTHER" id="PTHR46098:SF1">
    <property type="entry name" value="TRNA (CYTOSINE(38)-C(5))-METHYLTRANSFERASE"/>
    <property type="match status" value="1"/>
</dbReference>
<evidence type="ECO:0000256" key="6">
    <source>
        <dbReference type="PROSITE-ProRule" id="PRU01016"/>
    </source>
</evidence>
<dbReference type="EMBL" id="PNIX01000204">
    <property type="protein sequence ID" value="PMP82504.1"/>
    <property type="molecule type" value="Genomic_DNA"/>
</dbReference>
<gene>
    <name evidence="9" type="ORF">C0175_03485</name>
</gene>
<dbReference type="Pfam" id="PF00145">
    <property type="entry name" value="DNA_methylase"/>
    <property type="match status" value="1"/>
</dbReference>
<organism evidence="9 10">
    <name type="scientific">Caldisericum exile</name>
    <dbReference type="NCBI Taxonomy" id="693075"/>
    <lineage>
        <taxon>Bacteria</taxon>
        <taxon>Pseudomonadati</taxon>
        <taxon>Caldisericota/Cryosericota group</taxon>
        <taxon>Caldisericota</taxon>
        <taxon>Caldisericia</taxon>
        <taxon>Caldisericales</taxon>
        <taxon>Caldisericaceae</taxon>
        <taxon>Caldisericum</taxon>
    </lineage>
</organism>
<dbReference type="Proteomes" id="UP000236910">
    <property type="component" value="Unassembled WGS sequence"/>
</dbReference>
<dbReference type="GO" id="GO:0009307">
    <property type="term" value="P:DNA restriction-modification system"/>
    <property type="evidence" value="ECO:0007669"/>
    <property type="project" value="UniProtKB-KW"/>
</dbReference>
<dbReference type="PROSITE" id="PS51679">
    <property type="entry name" value="SAM_MT_C5"/>
    <property type="match status" value="1"/>
</dbReference>
<evidence type="ECO:0000256" key="4">
    <source>
        <dbReference type="ARBA" id="ARBA00022747"/>
    </source>
</evidence>
<dbReference type="InterPro" id="IPR001525">
    <property type="entry name" value="C5_MeTfrase"/>
</dbReference>
<comment type="caution">
    <text evidence="9">The sequence shown here is derived from an EMBL/GenBank/DDBJ whole genome shotgun (WGS) entry which is preliminary data.</text>
</comment>
<evidence type="ECO:0000256" key="7">
    <source>
        <dbReference type="RuleBase" id="RU000416"/>
    </source>
</evidence>
<accession>A0A2J6X6K3</accession>
<keyword evidence="4" id="KW-0680">Restriction system</keyword>
<dbReference type="EC" id="2.1.1.37" evidence="8"/>
<dbReference type="GO" id="GO:0003886">
    <property type="term" value="F:DNA (cytosine-5-)-methyltransferase activity"/>
    <property type="evidence" value="ECO:0007669"/>
    <property type="project" value="UniProtKB-EC"/>
</dbReference>
<proteinExistence type="inferred from homology"/>
<evidence type="ECO:0000256" key="5">
    <source>
        <dbReference type="ARBA" id="ARBA00047422"/>
    </source>
</evidence>